<protein>
    <recommendedName>
        <fullName evidence="2">DUF7924 domain-containing protein</fullName>
    </recommendedName>
</protein>
<dbReference type="EMBL" id="ML977642">
    <property type="protein sequence ID" value="KAF1995250.1"/>
    <property type="molecule type" value="Genomic_DNA"/>
</dbReference>
<evidence type="ECO:0000256" key="1">
    <source>
        <dbReference type="SAM" id="MobiDB-lite"/>
    </source>
</evidence>
<feature type="region of interest" description="Disordered" evidence="1">
    <location>
        <begin position="1"/>
        <end position="67"/>
    </location>
</feature>
<feature type="compositionally biased region" description="Polar residues" evidence="1">
    <location>
        <begin position="235"/>
        <end position="259"/>
    </location>
</feature>
<name>A0A6A5W0L2_9PLEO</name>
<sequence>MKRRVSDSDTWQSSSTKRRKTQCTHAGAPRVSPPPPSTPSSQTLVLAEEALRSTQQPTPKEPKSSIQHWVENCAAVSDLEIMAAPPTPRSASFNDRGRRSTKRHARSHGSRTPSPSKRPSPQTYRTRNMYHAGVFVDNLADLPPAIDDEVRRILGIESWEDRVEATVDEPQAAAYLTGLVATFRAESRRNARECLLEGDWKASLNGLVRNLADLWPGALRTHMSEKVWNSDLKPTGSSLDELQNEDLSGTRTPRSASAQSALPNFNLSAAAVTAATFPGPIPSLPPYTQSVASTTSTEAADPYHISTPKPDITIGLAHTAFVQRHQRRLVDHQASGSILSDPHAADMGIRFPFLIVEAKGLSLNGSLITAQNQAAISGASMLTILKDLSHQAACNVNLDSDSGFQTLDPNLALPSTTLCFSIVTEGPVHELWVHFEHEDAFHMEFLQSWRTTRERDARELVHFLAQIMGWGKGRFKDCIVEKLDKVPRCGAFG</sequence>
<feature type="domain" description="DUF7924" evidence="2">
    <location>
        <begin position="298"/>
        <end position="472"/>
    </location>
</feature>
<proteinExistence type="predicted"/>
<evidence type="ECO:0000313" key="3">
    <source>
        <dbReference type="EMBL" id="KAF1995250.1"/>
    </source>
</evidence>
<organism evidence="3 4">
    <name type="scientific">Amniculicola lignicola CBS 123094</name>
    <dbReference type="NCBI Taxonomy" id="1392246"/>
    <lineage>
        <taxon>Eukaryota</taxon>
        <taxon>Fungi</taxon>
        <taxon>Dikarya</taxon>
        <taxon>Ascomycota</taxon>
        <taxon>Pezizomycotina</taxon>
        <taxon>Dothideomycetes</taxon>
        <taxon>Pleosporomycetidae</taxon>
        <taxon>Pleosporales</taxon>
        <taxon>Amniculicolaceae</taxon>
        <taxon>Amniculicola</taxon>
    </lineage>
</organism>
<dbReference type="InterPro" id="IPR057684">
    <property type="entry name" value="DUF7924"/>
</dbReference>
<feature type="region of interest" description="Disordered" evidence="1">
    <location>
        <begin position="230"/>
        <end position="259"/>
    </location>
</feature>
<dbReference type="AlphaFoldDB" id="A0A6A5W0L2"/>
<reference evidence="3" key="1">
    <citation type="journal article" date="2020" name="Stud. Mycol.">
        <title>101 Dothideomycetes genomes: a test case for predicting lifestyles and emergence of pathogens.</title>
        <authorList>
            <person name="Haridas S."/>
            <person name="Albert R."/>
            <person name="Binder M."/>
            <person name="Bloem J."/>
            <person name="Labutti K."/>
            <person name="Salamov A."/>
            <person name="Andreopoulos B."/>
            <person name="Baker S."/>
            <person name="Barry K."/>
            <person name="Bills G."/>
            <person name="Bluhm B."/>
            <person name="Cannon C."/>
            <person name="Castanera R."/>
            <person name="Culley D."/>
            <person name="Daum C."/>
            <person name="Ezra D."/>
            <person name="Gonzalez J."/>
            <person name="Henrissat B."/>
            <person name="Kuo A."/>
            <person name="Liang C."/>
            <person name="Lipzen A."/>
            <person name="Lutzoni F."/>
            <person name="Magnuson J."/>
            <person name="Mondo S."/>
            <person name="Nolan M."/>
            <person name="Ohm R."/>
            <person name="Pangilinan J."/>
            <person name="Park H.-J."/>
            <person name="Ramirez L."/>
            <person name="Alfaro M."/>
            <person name="Sun H."/>
            <person name="Tritt A."/>
            <person name="Yoshinaga Y."/>
            <person name="Zwiers L.-H."/>
            <person name="Turgeon B."/>
            <person name="Goodwin S."/>
            <person name="Spatafora J."/>
            <person name="Crous P."/>
            <person name="Grigoriev I."/>
        </authorList>
    </citation>
    <scope>NUCLEOTIDE SEQUENCE</scope>
    <source>
        <strain evidence="3">CBS 123094</strain>
    </source>
</reference>
<feature type="compositionally biased region" description="Low complexity" evidence="1">
    <location>
        <begin position="110"/>
        <end position="121"/>
    </location>
</feature>
<evidence type="ECO:0000259" key="2">
    <source>
        <dbReference type="Pfam" id="PF25545"/>
    </source>
</evidence>
<dbReference type="Proteomes" id="UP000799779">
    <property type="component" value="Unassembled WGS sequence"/>
</dbReference>
<evidence type="ECO:0000313" key="4">
    <source>
        <dbReference type="Proteomes" id="UP000799779"/>
    </source>
</evidence>
<gene>
    <name evidence="3" type="ORF">P154DRAFT_474609</name>
</gene>
<accession>A0A6A5W0L2</accession>
<dbReference type="OrthoDB" id="5372703at2759"/>
<feature type="compositionally biased region" description="Basic residues" evidence="1">
    <location>
        <begin position="99"/>
        <end position="109"/>
    </location>
</feature>
<feature type="region of interest" description="Disordered" evidence="1">
    <location>
        <begin position="83"/>
        <end position="124"/>
    </location>
</feature>
<keyword evidence="4" id="KW-1185">Reference proteome</keyword>
<dbReference type="Pfam" id="PF25545">
    <property type="entry name" value="DUF7924"/>
    <property type="match status" value="1"/>
</dbReference>